<accession>W5MTQ7</accession>
<dbReference type="GO" id="GO:0004550">
    <property type="term" value="F:nucleoside diphosphate kinase activity"/>
    <property type="evidence" value="ECO:0007669"/>
    <property type="project" value="InterPro"/>
</dbReference>
<comment type="similarity">
    <text evidence="1 2 3">Belongs to the NDK family.</text>
</comment>
<feature type="binding site" evidence="2">
    <location>
        <position position="538"/>
    </location>
    <ligand>
        <name>ATP</name>
        <dbReference type="ChEBI" id="CHEBI:30616"/>
    </ligand>
</feature>
<evidence type="ECO:0000259" key="5">
    <source>
        <dbReference type="PROSITE" id="PS51352"/>
    </source>
</evidence>
<sequence length="682" mass="77002">MAGKKKELALQMAITNQEQWDEMLAMKGLIAVDVYQLWCGPCRAVVSLFRKIKNELGDELLHFATAEADSIDALERYRGKCEPTFLFYGGGQLVSVVRGANAPLLQKTVVDQLAAEKRVLEQGIERKVIRDEGLVEDKEEEVIKNEETEDDVLVPISESYTVAIIKPDAVAQGKAHEIIMKVQEAGFEILAREERTLTETEVRDFYQHKSSEPSFEELVQFMSSGPSHVLVVSKPEGSEDVIPAWREFIGPTDVEEARREKPESLRAQYGTETLFNAIHGSTDSEQASKELAFFFPHFKIAAETNINDKEEASVERTLALIRPEIVKEKKGEILQRIQESGFTIAMQKEVMLTEEQVHQFYSDHVGKDYFPALLSNMTSGPVLALALAKKGAVETWRNILGPKDIEKAKEEAPDSLRAQFVVDSVPINQFHGSATSEEAARELSFFFPKEQTLAVIKPDALNEHKDEILGKIQEECFTISQMKETMLSKEMAEEFYKEHRGKPFFEQLVDFMCRGPCLVMILSKENAVEEWRAMMGPTDPREAQQTAPNSLRARFAKDILQNSVHGSSNQKHANEKINFFFGDITEELDRPLQGKEPELERVDHLEKALWNGAEDRDEPMPTEDKEQPQDTMSHSEEGAETTEQTHIPTEKDAKDEEALVPPVTDTENAETGRLSILRKVGF</sequence>
<reference evidence="6" key="3">
    <citation type="submission" date="2025-09" db="UniProtKB">
        <authorList>
            <consortium name="Ensembl"/>
        </authorList>
    </citation>
    <scope>IDENTIFICATION</scope>
</reference>
<dbReference type="PRINTS" id="PR01243">
    <property type="entry name" value="NUCDPKINASE"/>
</dbReference>
<dbReference type="SUPFAM" id="SSF54919">
    <property type="entry name" value="Nucleoside diphosphate kinase, NDK"/>
    <property type="match status" value="3"/>
</dbReference>
<name>W5MTQ7_LEPOC</name>
<proteinExistence type="inferred from homology"/>
<dbReference type="InParanoid" id="W5MTQ7"/>
<dbReference type="eggNOG" id="KOG0907">
    <property type="taxonomic scope" value="Eukaryota"/>
</dbReference>
<dbReference type="InterPro" id="IPR034907">
    <property type="entry name" value="NDK-like_dom"/>
</dbReference>
<dbReference type="HOGENOM" id="CLU_016708_1_0_1"/>
<evidence type="ECO:0000313" key="7">
    <source>
        <dbReference type="Proteomes" id="UP000018468"/>
    </source>
</evidence>
<feature type="binding site" evidence="2">
    <location>
        <position position="504"/>
    </location>
    <ligand>
        <name>ATP</name>
        <dbReference type="ChEBI" id="CHEBI:30616"/>
    </ligand>
</feature>
<dbReference type="Proteomes" id="UP000018468">
    <property type="component" value="Linkage group LG12"/>
</dbReference>
<evidence type="ECO:0000256" key="4">
    <source>
        <dbReference type="SAM" id="MobiDB-lite"/>
    </source>
</evidence>
<dbReference type="GO" id="GO:0006183">
    <property type="term" value="P:GTP biosynthetic process"/>
    <property type="evidence" value="ECO:0007669"/>
    <property type="project" value="InterPro"/>
</dbReference>
<evidence type="ECO:0000256" key="3">
    <source>
        <dbReference type="RuleBase" id="RU004011"/>
    </source>
</evidence>
<feature type="region of interest" description="Disordered" evidence="4">
    <location>
        <begin position="611"/>
        <end position="682"/>
    </location>
</feature>
<feature type="compositionally biased region" description="Basic and acidic residues" evidence="4">
    <location>
        <begin position="618"/>
        <end position="637"/>
    </location>
</feature>
<reference evidence="7" key="1">
    <citation type="submission" date="2011-12" db="EMBL/GenBank/DDBJ databases">
        <title>The Draft Genome of Lepisosteus oculatus.</title>
        <authorList>
            <consortium name="The Broad Institute Genome Assembly &amp; Analysis Group"/>
            <consortium name="Computational R&amp;D Group"/>
            <consortium name="and Sequencing Platform"/>
            <person name="Di Palma F."/>
            <person name="Alfoldi J."/>
            <person name="Johnson J."/>
            <person name="Berlin A."/>
            <person name="Gnerre S."/>
            <person name="Jaffe D."/>
            <person name="MacCallum I."/>
            <person name="Young S."/>
            <person name="Walker B.J."/>
            <person name="Lander E.S."/>
            <person name="Lindblad-Toh K."/>
        </authorList>
    </citation>
    <scope>NUCLEOTIDE SEQUENCE [LARGE SCALE GENOMIC DNA]</scope>
</reference>
<dbReference type="GeneTree" id="ENSGT00940000164537"/>
<dbReference type="PROSITE" id="PS51352">
    <property type="entry name" value="THIOREDOXIN_2"/>
    <property type="match status" value="1"/>
</dbReference>
<organism evidence="6 7">
    <name type="scientific">Lepisosteus oculatus</name>
    <name type="common">Spotted gar</name>
    <dbReference type="NCBI Taxonomy" id="7918"/>
    <lineage>
        <taxon>Eukaryota</taxon>
        <taxon>Metazoa</taxon>
        <taxon>Chordata</taxon>
        <taxon>Craniata</taxon>
        <taxon>Vertebrata</taxon>
        <taxon>Euteleostomi</taxon>
        <taxon>Actinopterygii</taxon>
        <taxon>Neopterygii</taxon>
        <taxon>Holostei</taxon>
        <taxon>Semionotiformes</taxon>
        <taxon>Lepisosteidae</taxon>
        <taxon>Lepisosteus</taxon>
    </lineage>
</organism>
<feature type="binding site" evidence="2">
    <location>
        <position position="457"/>
    </location>
    <ligand>
        <name>ATP</name>
        <dbReference type="ChEBI" id="CHEBI:30616"/>
    </ligand>
</feature>
<dbReference type="EMBL" id="AHAT01016441">
    <property type="status" value="NOT_ANNOTATED_CDS"/>
    <property type="molecule type" value="Genomic_DNA"/>
</dbReference>
<reference evidence="6" key="2">
    <citation type="submission" date="2025-08" db="UniProtKB">
        <authorList>
            <consortium name="Ensembl"/>
        </authorList>
    </citation>
    <scope>IDENTIFICATION</scope>
</reference>
<feature type="binding site" evidence="2">
    <location>
        <position position="552"/>
    </location>
    <ligand>
        <name>ATP</name>
        <dbReference type="ChEBI" id="CHEBI:30616"/>
    </ligand>
</feature>
<dbReference type="AlphaFoldDB" id="W5MTQ7"/>
<dbReference type="PROSITE" id="PS51374">
    <property type="entry name" value="NDPK_LIKE"/>
    <property type="match status" value="3"/>
</dbReference>
<dbReference type="Gene3D" id="3.40.30.10">
    <property type="entry name" value="Glutaredoxin"/>
    <property type="match status" value="1"/>
</dbReference>
<dbReference type="PANTHER" id="PTHR46135:SF5">
    <property type="entry name" value="THIOREDOXIN DOMAIN-CONTAINING PROTEIN 6 ISOFORM X1"/>
    <property type="match status" value="1"/>
</dbReference>
<dbReference type="Pfam" id="PF00085">
    <property type="entry name" value="Thioredoxin"/>
    <property type="match status" value="1"/>
</dbReference>
<dbReference type="EMBL" id="AHAT01016443">
    <property type="status" value="NOT_ANNOTATED_CDS"/>
    <property type="molecule type" value="Genomic_DNA"/>
</dbReference>
<dbReference type="GO" id="GO:0006241">
    <property type="term" value="P:CTP biosynthetic process"/>
    <property type="evidence" value="ECO:0007669"/>
    <property type="project" value="InterPro"/>
</dbReference>
<feature type="active site" description="Pros-phosphohistidine intermediate" evidence="2">
    <location>
        <position position="565"/>
    </location>
</feature>
<dbReference type="eggNOG" id="KOG0888">
    <property type="taxonomic scope" value="Eukaryota"/>
</dbReference>
<keyword evidence="7" id="KW-1185">Reference proteome</keyword>
<evidence type="ECO:0000256" key="1">
    <source>
        <dbReference type="ARBA" id="ARBA00008142"/>
    </source>
</evidence>
<dbReference type="Pfam" id="PF00334">
    <property type="entry name" value="NDK"/>
    <property type="match status" value="2"/>
</dbReference>
<dbReference type="InterPro" id="IPR001564">
    <property type="entry name" value="Nucleoside_diP_kinase"/>
</dbReference>
<dbReference type="OMA" id="ERQHVSQ"/>
<feature type="active site" description="Pros-phosphohistidine intermediate" evidence="2">
    <location>
        <position position="279"/>
    </location>
</feature>
<dbReference type="Ensembl" id="ENSLOCT00000011784.1">
    <property type="protein sequence ID" value="ENSLOCP00000011766.1"/>
    <property type="gene ID" value="ENSLOCG00000009626.1"/>
</dbReference>
<feature type="binding site" evidence="2">
    <location>
        <position position="532"/>
    </location>
    <ligand>
        <name>ATP</name>
        <dbReference type="ChEBI" id="CHEBI:30616"/>
    </ligand>
</feature>
<dbReference type="InterPro" id="IPR036249">
    <property type="entry name" value="Thioredoxin-like_sf"/>
</dbReference>
<evidence type="ECO:0000256" key="2">
    <source>
        <dbReference type="PROSITE-ProRule" id="PRU00706"/>
    </source>
</evidence>
<dbReference type="InterPro" id="IPR051766">
    <property type="entry name" value="TXND_domain-containing"/>
</dbReference>
<comment type="caution">
    <text evidence="2">Lacks conserved residue(s) required for the propagation of feature annotation.</text>
</comment>
<dbReference type="PANTHER" id="PTHR46135">
    <property type="entry name" value="NME/NM23 FAMILY MEMBER 8"/>
    <property type="match status" value="1"/>
</dbReference>
<feature type="active site" description="Pros-phosphohistidine intermediate" evidence="2">
    <location>
        <position position="431"/>
    </location>
</feature>
<dbReference type="CDD" id="cd04416">
    <property type="entry name" value="NDPk_TX"/>
    <property type="match status" value="3"/>
</dbReference>
<dbReference type="SUPFAM" id="SSF52833">
    <property type="entry name" value="Thioredoxin-like"/>
    <property type="match status" value="1"/>
</dbReference>
<dbReference type="GO" id="GO:0006228">
    <property type="term" value="P:UTP biosynthetic process"/>
    <property type="evidence" value="ECO:0007669"/>
    <property type="project" value="InterPro"/>
</dbReference>
<dbReference type="Gene3D" id="3.30.70.141">
    <property type="entry name" value="Nucleoside diphosphate kinase-like domain"/>
    <property type="match status" value="3"/>
</dbReference>
<dbReference type="InterPro" id="IPR013766">
    <property type="entry name" value="Thioredoxin_domain"/>
</dbReference>
<dbReference type="STRING" id="7918.ENSLOCP00000011766"/>
<dbReference type="SMART" id="SM00562">
    <property type="entry name" value="NDK"/>
    <property type="match status" value="3"/>
</dbReference>
<feature type="binding site" evidence="2">
    <location>
        <position position="562"/>
    </location>
    <ligand>
        <name>ATP</name>
        <dbReference type="ChEBI" id="CHEBI:30616"/>
    </ligand>
</feature>
<dbReference type="EMBL" id="AHAT01016440">
    <property type="status" value="NOT_ANNOTATED_CDS"/>
    <property type="molecule type" value="Genomic_DNA"/>
</dbReference>
<dbReference type="CDD" id="cd02948">
    <property type="entry name" value="TRX_NDPK"/>
    <property type="match status" value="1"/>
</dbReference>
<dbReference type="Bgee" id="ENSLOCG00000009626">
    <property type="expression patterns" value="Expressed in testis and 8 other cell types or tissues"/>
</dbReference>
<feature type="compositionally biased region" description="Basic and acidic residues" evidence="4">
    <location>
        <begin position="648"/>
        <end position="657"/>
    </location>
</feature>
<evidence type="ECO:0000313" key="6">
    <source>
        <dbReference type="Ensembl" id="ENSLOCP00000011766.1"/>
    </source>
</evidence>
<dbReference type="InterPro" id="IPR036850">
    <property type="entry name" value="NDK-like_dom_sf"/>
</dbReference>
<protein>
    <submittedName>
        <fullName evidence="6">NME/NM23 family member 9</fullName>
    </submittedName>
</protein>
<dbReference type="EMBL" id="AHAT01016442">
    <property type="status" value="NOT_ANNOTATED_CDS"/>
    <property type="molecule type" value="Genomic_DNA"/>
</dbReference>
<feature type="domain" description="Thioredoxin" evidence="5">
    <location>
        <begin position="1"/>
        <end position="115"/>
    </location>
</feature>